<sequence length="117" mass="13808">MEITELFVISIILLKKKTKTACNFECNTFENEKSTFRNRLKIHSSSPYDDVVGKFAQELDSKERSLMNDFSVWHSLLVFAHLLKEVDIVKEKRFSRSNIKTTKRILYHRLNKLALEN</sequence>
<organism evidence="1 2">
    <name type="scientific">Caerostris extrusa</name>
    <name type="common">Bark spider</name>
    <name type="synonym">Caerostris bankana</name>
    <dbReference type="NCBI Taxonomy" id="172846"/>
    <lineage>
        <taxon>Eukaryota</taxon>
        <taxon>Metazoa</taxon>
        <taxon>Ecdysozoa</taxon>
        <taxon>Arthropoda</taxon>
        <taxon>Chelicerata</taxon>
        <taxon>Arachnida</taxon>
        <taxon>Araneae</taxon>
        <taxon>Araneomorphae</taxon>
        <taxon>Entelegynae</taxon>
        <taxon>Araneoidea</taxon>
        <taxon>Araneidae</taxon>
        <taxon>Caerostris</taxon>
    </lineage>
</organism>
<keyword evidence="2" id="KW-1185">Reference proteome</keyword>
<accession>A0AAV4Y8B1</accession>
<protein>
    <submittedName>
        <fullName evidence="1">Uncharacterized protein</fullName>
    </submittedName>
</protein>
<dbReference type="Proteomes" id="UP001054945">
    <property type="component" value="Unassembled WGS sequence"/>
</dbReference>
<evidence type="ECO:0000313" key="2">
    <source>
        <dbReference type="Proteomes" id="UP001054945"/>
    </source>
</evidence>
<reference evidence="1 2" key="1">
    <citation type="submission" date="2021-06" db="EMBL/GenBank/DDBJ databases">
        <title>Caerostris extrusa draft genome.</title>
        <authorList>
            <person name="Kono N."/>
            <person name="Arakawa K."/>
        </authorList>
    </citation>
    <scope>NUCLEOTIDE SEQUENCE [LARGE SCALE GENOMIC DNA]</scope>
</reference>
<dbReference type="EMBL" id="BPLR01018767">
    <property type="protein sequence ID" value="GIZ02166.1"/>
    <property type="molecule type" value="Genomic_DNA"/>
</dbReference>
<name>A0AAV4Y8B1_CAEEX</name>
<proteinExistence type="predicted"/>
<comment type="caution">
    <text evidence="1">The sequence shown here is derived from an EMBL/GenBank/DDBJ whole genome shotgun (WGS) entry which is preliminary data.</text>
</comment>
<evidence type="ECO:0000313" key="1">
    <source>
        <dbReference type="EMBL" id="GIZ02166.1"/>
    </source>
</evidence>
<dbReference type="AlphaFoldDB" id="A0AAV4Y8B1"/>
<gene>
    <name evidence="1" type="ORF">CEXT_224081</name>
</gene>